<dbReference type="AlphaFoldDB" id="A0A7M2XU44"/>
<accession>A0A7M2XU44</accession>
<keyword evidence="8" id="KW-0808">Transferase</keyword>
<organism evidence="18 19">
    <name type="scientific">Rhodococcus pyridinivorans</name>
    <dbReference type="NCBI Taxonomy" id="103816"/>
    <lineage>
        <taxon>Bacteria</taxon>
        <taxon>Bacillati</taxon>
        <taxon>Actinomycetota</taxon>
        <taxon>Actinomycetes</taxon>
        <taxon>Mycobacteriales</taxon>
        <taxon>Nocardiaceae</taxon>
        <taxon>Rhodococcus</taxon>
    </lineage>
</organism>
<dbReference type="InterPro" id="IPR050482">
    <property type="entry name" value="Sensor_HK_TwoCompSys"/>
</dbReference>
<proteinExistence type="predicted"/>
<dbReference type="CDD" id="cd16917">
    <property type="entry name" value="HATPase_UhpB-NarQ-NarX-like"/>
    <property type="match status" value="1"/>
</dbReference>
<protein>
    <recommendedName>
        <fullName evidence="5">Oxygen sensor histidine kinase NreB</fullName>
        <ecNumber evidence="4">2.7.13.3</ecNumber>
    </recommendedName>
    <alternativeName>
        <fullName evidence="15">Nitrogen regulation protein B</fullName>
    </alternativeName>
</protein>
<reference evidence="18 19" key="1">
    <citation type="submission" date="2020-10" db="EMBL/GenBank/DDBJ databases">
        <title>Whole genome sequence of oil-degrading bacteria Rhodococcus pyridinivorans strain 5Ap.</title>
        <authorList>
            <person name="Akhremchuk A.E."/>
            <person name="Valentovich L.N."/>
            <person name="Charniauskaya M.I."/>
            <person name="Bukliarevich H.A."/>
            <person name="Titok M.A."/>
        </authorList>
    </citation>
    <scope>NUCLEOTIDE SEQUENCE [LARGE SCALE GENOMIC DNA]</scope>
    <source>
        <strain evidence="18 19">5Ap</strain>
    </source>
</reference>
<gene>
    <name evidence="18" type="ORF">INP59_18740</name>
</gene>
<keyword evidence="16" id="KW-0472">Membrane</keyword>
<keyword evidence="13" id="KW-0411">Iron-sulfur</keyword>
<dbReference type="InterPro" id="IPR004358">
    <property type="entry name" value="Sig_transdc_His_kin-like_C"/>
</dbReference>
<dbReference type="GO" id="GO:0046872">
    <property type="term" value="F:metal ion binding"/>
    <property type="evidence" value="ECO:0007669"/>
    <property type="project" value="UniProtKB-KW"/>
</dbReference>
<dbReference type="InterPro" id="IPR017205">
    <property type="entry name" value="Sig_transdc_His_kinase_ChrS"/>
</dbReference>
<evidence type="ECO:0000256" key="15">
    <source>
        <dbReference type="ARBA" id="ARBA00030800"/>
    </source>
</evidence>
<dbReference type="GO" id="GO:0051539">
    <property type="term" value="F:4 iron, 4 sulfur cluster binding"/>
    <property type="evidence" value="ECO:0007669"/>
    <property type="project" value="UniProtKB-KW"/>
</dbReference>
<dbReference type="PIRSF" id="PIRSF037434">
    <property type="entry name" value="STHK_ChrS"/>
    <property type="match status" value="1"/>
</dbReference>
<comment type="catalytic activity">
    <reaction evidence="1">
        <text>ATP + protein L-histidine = ADP + protein N-phospho-L-histidine.</text>
        <dbReference type="EC" id="2.7.13.3"/>
    </reaction>
</comment>
<evidence type="ECO:0000256" key="4">
    <source>
        <dbReference type="ARBA" id="ARBA00012438"/>
    </source>
</evidence>
<feature type="domain" description="Histidine kinase" evidence="17">
    <location>
        <begin position="227"/>
        <end position="416"/>
    </location>
</feature>
<evidence type="ECO:0000259" key="17">
    <source>
        <dbReference type="PROSITE" id="PS50109"/>
    </source>
</evidence>
<dbReference type="Proteomes" id="UP000593818">
    <property type="component" value="Chromosome"/>
</dbReference>
<evidence type="ECO:0000256" key="9">
    <source>
        <dbReference type="ARBA" id="ARBA00022723"/>
    </source>
</evidence>
<dbReference type="GO" id="GO:0016020">
    <property type="term" value="C:membrane"/>
    <property type="evidence" value="ECO:0007669"/>
    <property type="project" value="InterPro"/>
</dbReference>
<sequence>MTASTVILEAMTAPTTTDDPWLRTYRWAPVGMLATGTVLSVGTATLLMSPAERYTAAVLTAVAVGLELWRGRRRRSMPEGDAVYYLLRSALAFVLSWLNPFFAIYAASGYFDAHAMLPDRWIRFGLIVTAVTVAGSQAGGLPPEDTTMWIAFGLLVVLNASISMLMMRLAERDEQRSLERLAAITELERTNVRLENALSENQALHAQLLVHAREAGIDDERRRLAAEIHDTLAQGLAGIVTQLQAAQDTADPEAARRHVERATDLARRSLGDARRSVRNLAPEALEHRTLDDALAHEVERWSAEHGIRVDLTVTGTTEPLHDDIGVTLFRITQEALANVAKHSSAHRAGVTVSYMDDEVSVDIRDDGCGFDPCATPGDGFGLRGMQSRADRIAGVVDVESEPGVGTAVSVRVPLIRAGRMS</sequence>
<comment type="subcellular location">
    <subcellularLocation>
        <location evidence="3">Cytoplasm</location>
    </subcellularLocation>
</comment>
<dbReference type="InterPro" id="IPR036890">
    <property type="entry name" value="HATPase_C_sf"/>
</dbReference>
<dbReference type="Pfam" id="PF07730">
    <property type="entry name" value="HisKA_3"/>
    <property type="match status" value="1"/>
</dbReference>
<dbReference type="SMART" id="SM00387">
    <property type="entry name" value="HATPase_c"/>
    <property type="match status" value="1"/>
</dbReference>
<dbReference type="PROSITE" id="PS50109">
    <property type="entry name" value="HIS_KIN"/>
    <property type="match status" value="1"/>
</dbReference>
<comment type="cofactor">
    <cofactor evidence="2">
        <name>[4Fe-4S] cluster</name>
        <dbReference type="ChEBI" id="CHEBI:49883"/>
    </cofactor>
</comment>
<comment type="function">
    <text evidence="14">Member of the two-component regulatory system NreB/NreC involved in the control of dissimilatory nitrate/nitrite reduction in response to oxygen. NreB functions as a direct oxygen sensor histidine kinase which is autophosphorylated, in the absence of oxygen, probably at the conserved histidine residue, and transfers its phosphate group probably to a conserved aspartate residue of NreC. NreB/NreC activates the expression of the nitrate (narGHJI) and nitrite (nir) reductase operons, as well as the putative nitrate transporter gene narT.</text>
</comment>
<keyword evidence="11" id="KW-0408">Iron</keyword>
<keyword evidence="10 18" id="KW-0418">Kinase</keyword>
<evidence type="ECO:0000256" key="2">
    <source>
        <dbReference type="ARBA" id="ARBA00001966"/>
    </source>
</evidence>
<feature type="transmembrane region" description="Helical" evidence="16">
    <location>
        <begin position="121"/>
        <end position="141"/>
    </location>
</feature>
<dbReference type="InterPro" id="IPR003594">
    <property type="entry name" value="HATPase_dom"/>
</dbReference>
<evidence type="ECO:0000256" key="3">
    <source>
        <dbReference type="ARBA" id="ARBA00004496"/>
    </source>
</evidence>
<keyword evidence="7" id="KW-0963">Cytoplasm</keyword>
<evidence type="ECO:0000256" key="5">
    <source>
        <dbReference type="ARBA" id="ARBA00017322"/>
    </source>
</evidence>
<dbReference type="Pfam" id="PF02518">
    <property type="entry name" value="HATPase_c"/>
    <property type="match status" value="1"/>
</dbReference>
<evidence type="ECO:0000256" key="10">
    <source>
        <dbReference type="ARBA" id="ARBA00022777"/>
    </source>
</evidence>
<dbReference type="PRINTS" id="PR00344">
    <property type="entry name" value="BCTRLSENSOR"/>
</dbReference>
<evidence type="ECO:0000256" key="6">
    <source>
        <dbReference type="ARBA" id="ARBA00022485"/>
    </source>
</evidence>
<dbReference type="SUPFAM" id="SSF55874">
    <property type="entry name" value="ATPase domain of HSP90 chaperone/DNA topoisomerase II/histidine kinase"/>
    <property type="match status" value="1"/>
</dbReference>
<evidence type="ECO:0000313" key="18">
    <source>
        <dbReference type="EMBL" id="QOW01309.1"/>
    </source>
</evidence>
<dbReference type="GO" id="GO:0046983">
    <property type="term" value="F:protein dimerization activity"/>
    <property type="evidence" value="ECO:0007669"/>
    <property type="project" value="InterPro"/>
</dbReference>
<evidence type="ECO:0000256" key="8">
    <source>
        <dbReference type="ARBA" id="ARBA00022679"/>
    </source>
</evidence>
<evidence type="ECO:0000313" key="19">
    <source>
        <dbReference type="Proteomes" id="UP000593818"/>
    </source>
</evidence>
<name>A0A7M2XU44_9NOCA</name>
<keyword evidence="12" id="KW-0902">Two-component regulatory system</keyword>
<dbReference type="InterPro" id="IPR005467">
    <property type="entry name" value="His_kinase_dom"/>
</dbReference>
<dbReference type="GO" id="GO:0005737">
    <property type="term" value="C:cytoplasm"/>
    <property type="evidence" value="ECO:0007669"/>
    <property type="project" value="UniProtKB-SubCell"/>
</dbReference>
<keyword evidence="16" id="KW-1133">Transmembrane helix</keyword>
<dbReference type="PANTHER" id="PTHR24421">
    <property type="entry name" value="NITRATE/NITRITE SENSOR PROTEIN NARX-RELATED"/>
    <property type="match status" value="1"/>
</dbReference>
<keyword evidence="19" id="KW-1185">Reference proteome</keyword>
<feature type="transmembrane region" description="Helical" evidence="16">
    <location>
        <begin position="27"/>
        <end position="47"/>
    </location>
</feature>
<feature type="transmembrane region" description="Helical" evidence="16">
    <location>
        <begin position="83"/>
        <end position="109"/>
    </location>
</feature>
<dbReference type="Gene3D" id="3.30.565.10">
    <property type="entry name" value="Histidine kinase-like ATPase, C-terminal domain"/>
    <property type="match status" value="1"/>
</dbReference>
<evidence type="ECO:0000256" key="14">
    <source>
        <dbReference type="ARBA" id="ARBA00024827"/>
    </source>
</evidence>
<dbReference type="Gene3D" id="1.20.5.1930">
    <property type="match status" value="1"/>
</dbReference>
<feature type="transmembrane region" description="Helical" evidence="16">
    <location>
        <begin position="147"/>
        <end position="170"/>
    </location>
</feature>
<keyword evidence="16" id="KW-0812">Transmembrane</keyword>
<dbReference type="PANTHER" id="PTHR24421:SF62">
    <property type="entry name" value="SENSORY TRANSDUCTION HISTIDINE KINASE"/>
    <property type="match status" value="1"/>
</dbReference>
<dbReference type="InterPro" id="IPR011712">
    <property type="entry name" value="Sig_transdc_His_kin_sub3_dim/P"/>
</dbReference>
<evidence type="ECO:0000256" key="11">
    <source>
        <dbReference type="ARBA" id="ARBA00023004"/>
    </source>
</evidence>
<evidence type="ECO:0000256" key="7">
    <source>
        <dbReference type="ARBA" id="ARBA00022490"/>
    </source>
</evidence>
<evidence type="ECO:0000256" key="13">
    <source>
        <dbReference type="ARBA" id="ARBA00023014"/>
    </source>
</evidence>
<evidence type="ECO:0000256" key="1">
    <source>
        <dbReference type="ARBA" id="ARBA00000085"/>
    </source>
</evidence>
<keyword evidence="6" id="KW-0004">4Fe-4S</keyword>
<dbReference type="EC" id="2.7.13.3" evidence="4"/>
<feature type="transmembrane region" description="Helical" evidence="16">
    <location>
        <begin position="54"/>
        <end position="71"/>
    </location>
</feature>
<evidence type="ECO:0000256" key="12">
    <source>
        <dbReference type="ARBA" id="ARBA00023012"/>
    </source>
</evidence>
<dbReference type="EMBL" id="CP063450">
    <property type="protein sequence ID" value="QOW01309.1"/>
    <property type="molecule type" value="Genomic_DNA"/>
</dbReference>
<keyword evidence="9" id="KW-0479">Metal-binding</keyword>
<dbReference type="GO" id="GO:0000155">
    <property type="term" value="F:phosphorelay sensor kinase activity"/>
    <property type="evidence" value="ECO:0007669"/>
    <property type="project" value="InterPro"/>
</dbReference>
<evidence type="ECO:0000256" key="16">
    <source>
        <dbReference type="SAM" id="Phobius"/>
    </source>
</evidence>